<name>A0A383CS46_9ZZZZ</name>
<protein>
    <recommendedName>
        <fullName evidence="1">Acyl-CoA dehydrogenase/oxidase N-terminal domain-containing protein</fullName>
    </recommendedName>
</protein>
<reference evidence="2" key="1">
    <citation type="submission" date="2018-05" db="EMBL/GenBank/DDBJ databases">
        <authorList>
            <person name="Lanie J.A."/>
            <person name="Ng W.-L."/>
            <person name="Kazmierczak K.M."/>
            <person name="Andrzejewski T.M."/>
            <person name="Davidsen T.M."/>
            <person name="Wayne K.J."/>
            <person name="Tettelin H."/>
            <person name="Glass J.I."/>
            <person name="Rusch D."/>
            <person name="Podicherti R."/>
            <person name="Tsui H.-C.T."/>
            <person name="Winkler M.E."/>
        </authorList>
    </citation>
    <scope>NUCLEOTIDE SEQUENCE</scope>
</reference>
<dbReference type="EMBL" id="UINC01211331">
    <property type="protein sequence ID" value="SVE35187.1"/>
    <property type="molecule type" value="Genomic_DNA"/>
</dbReference>
<gene>
    <name evidence="2" type="ORF">METZ01_LOCUS488041</name>
</gene>
<feature type="non-terminal residue" evidence="2">
    <location>
        <position position="62"/>
    </location>
</feature>
<organism evidence="2">
    <name type="scientific">marine metagenome</name>
    <dbReference type="NCBI Taxonomy" id="408172"/>
    <lineage>
        <taxon>unclassified sequences</taxon>
        <taxon>metagenomes</taxon>
        <taxon>ecological metagenomes</taxon>
    </lineage>
</organism>
<evidence type="ECO:0000313" key="2">
    <source>
        <dbReference type="EMBL" id="SVE35187.1"/>
    </source>
</evidence>
<dbReference type="AlphaFoldDB" id="A0A383CS46"/>
<dbReference type="InterPro" id="IPR009100">
    <property type="entry name" value="AcylCoA_DH/oxidase_NM_dom_sf"/>
</dbReference>
<dbReference type="GO" id="GO:0016627">
    <property type="term" value="F:oxidoreductase activity, acting on the CH-CH group of donors"/>
    <property type="evidence" value="ECO:0007669"/>
    <property type="project" value="InterPro"/>
</dbReference>
<feature type="domain" description="Acyl-CoA dehydrogenase/oxidase N-terminal" evidence="1">
    <location>
        <begin position="8"/>
        <end position="62"/>
    </location>
</feature>
<proteinExistence type="predicted"/>
<dbReference type="InterPro" id="IPR037069">
    <property type="entry name" value="AcylCoA_DH/ox_N_sf"/>
</dbReference>
<dbReference type="Gene3D" id="1.10.540.10">
    <property type="entry name" value="Acyl-CoA dehydrogenase/oxidase, N-terminal domain"/>
    <property type="match status" value="1"/>
</dbReference>
<dbReference type="GO" id="GO:0050660">
    <property type="term" value="F:flavin adenine dinucleotide binding"/>
    <property type="evidence" value="ECO:0007669"/>
    <property type="project" value="InterPro"/>
</dbReference>
<dbReference type="SUPFAM" id="SSF56645">
    <property type="entry name" value="Acyl-CoA dehydrogenase NM domain-like"/>
    <property type="match status" value="1"/>
</dbReference>
<dbReference type="InterPro" id="IPR013786">
    <property type="entry name" value="AcylCoA_DH/ox_N"/>
</dbReference>
<evidence type="ECO:0000259" key="1">
    <source>
        <dbReference type="Pfam" id="PF02771"/>
    </source>
</evidence>
<sequence>MPDLFNPTPEHLALRDMVRQFSEREVEPQAAESDRTESFNIELFRKLGELGLLGVTVDERFG</sequence>
<dbReference type="Pfam" id="PF02771">
    <property type="entry name" value="Acyl-CoA_dh_N"/>
    <property type="match status" value="1"/>
</dbReference>
<accession>A0A383CS46</accession>